<feature type="domain" description="RanBD1" evidence="2">
    <location>
        <begin position="215"/>
        <end position="354"/>
    </location>
</feature>
<dbReference type="WBParaSite" id="jg5908">
    <property type="protein sequence ID" value="jg5908"/>
    <property type="gene ID" value="jg5908"/>
</dbReference>
<dbReference type="AlphaFoldDB" id="A0A915EES7"/>
<evidence type="ECO:0000256" key="1">
    <source>
        <dbReference type="SAM" id="MobiDB-lite"/>
    </source>
</evidence>
<evidence type="ECO:0000259" key="2">
    <source>
        <dbReference type="PROSITE" id="PS50196"/>
    </source>
</evidence>
<keyword evidence="3" id="KW-1185">Reference proteome</keyword>
<dbReference type="PANTHER" id="PTHR23138">
    <property type="entry name" value="RAN BINDING PROTEIN"/>
    <property type="match status" value="1"/>
</dbReference>
<dbReference type="PROSITE" id="PS50196">
    <property type="entry name" value="RANBD1"/>
    <property type="match status" value="1"/>
</dbReference>
<evidence type="ECO:0000313" key="3">
    <source>
        <dbReference type="Proteomes" id="UP000887574"/>
    </source>
</evidence>
<proteinExistence type="predicted"/>
<accession>A0A915EES7</accession>
<name>A0A915EES7_9BILA</name>
<dbReference type="PANTHER" id="PTHR23138:SF179">
    <property type="entry name" value="NUCLEAR PORE COMPLEX PROTEIN"/>
    <property type="match status" value="1"/>
</dbReference>
<dbReference type="SMART" id="SM00160">
    <property type="entry name" value="RanBD"/>
    <property type="match status" value="1"/>
</dbReference>
<dbReference type="GO" id="GO:0005737">
    <property type="term" value="C:cytoplasm"/>
    <property type="evidence" value="ECO:0007669"/>
    <property type="project" value="TreeGrafter"/>
</dbReference>
<feature type="compositionally biased region" description="Basic and acidic residues" evidence="1">
    <location>
        <begin position="129"/>
        <end position="162"/>
    </location>
</feature>
<dbReference type="Proteomes" id="UP000887574">
    <property type="component" value="Unplaced"/>
</dbReference>
<feature type="region of interest" description="Disordered" evidence="1">
    <location>
        <begin position="125"/>
        <end position="205"/>
    </location>
</feature>
<dbReference type="InterPro" id="IPR000156">
    <property type="entry name" value="Ran_bind_dom"/>
</dbReference>
<dbReference type="SUPFAM" id="SSF50729">
    <property type="entry name" value="PH domain-like"/>
    <property type="match status" value="1"/>
</dbReference>
<dbReference type="InterPro" id="IPR045255">
    <property type="entry name" value="RanBP1-like"/>
</dbReference>
<dbReference type="FunFam" id="2.30.29.30:FF:000018">
    <property type="entry name" value="E3 SUMO-protein ligase RanBP2"/>
    <property type="match status" value="1"/>
</dbReference>
<protein>
    <submittedName>
        <fullName evidence="4">RanBD1 domain-containing protein</fullName>
    </submittedName>
</protein>
<organism evidence="3 4">
    <name type="scientific">Ditylenchus dipsaci</name>
    <dbReference type="NCBI Taxonomy" id="166011"/>
    <lineage>
        <taxon>Eukaryota</taxon>
        <taxon>Metazoa</taxon>
        <taxon>Ecdysozoa</taxon>
        <taxon>Nematoda</taxon>
        <taxon>Chromadorea</taxon>
        <taxon>Rhabditida</taxon>
        <taxon>Tylenchina</taxon>
        <taxon>Tylenchomorpha</taxon>
        <taxon>Sphaerularioidea</taxon>
        <taxon>Anguinidae</taxon>
        <taxon>Anguininae</taxon>
        <taxon>Ditylenchus</taxon>
    </lineage>
</organism>
<dbReference type="Gene3D" id="2.30.29.30">
    <property type="entry name" value="Pleckstrin-homology domain (PH domain)/Phosphotyrosine-binding domain (PTB)"/>
    <property type="match status" value="1"/>
</dbReference>
<dbReference type="GO" id="GO:0005643">
    <property type="term" value="C:nuclear pore"/>
    <property type="evidence" value="ECO:0007669"/>
    <property type="project" value="TreeGrafter"/>
</dbReference>
<sequence>MSIESLLQSHNDLVLAMQKSMMDSFRSVERTLSVLTTEVRDLRLQVGLSSPNRDVPSDSDAWCRHAQHLLQLNAQHHEDEVKRLMEMIELVRLQAGPISSSKAAEETSLRMPFLEHQSLDVVQPVVTPKQEKQPPKQEKQPPKPEYEPSKPDKQLTKQEKQPLKPGYEPSKQEKQHPKPVYQPPKLVYQPPKQEEPRVELDDDGEDAEEFVPSTHFEPVIPLPALVEIKTGEENEKVLFVGRCKLYRFDKIAKENKERGVGEIKILQNKSSGKFRVLMRRDQTLKLCANFPIYSAMTLKQKDNYPAVYTWVCKDFSDDDYKEGSDEIFLARFKSGDIAENFYNQMVEAIKNTEEAA</sequence>
<evidence type="ECO:0000313" key="4">
    <source>
        <dbReference type="WBParaSite" id="jg5908"/>
    </source>
</evidence>
<dbReference type="CDD" id="cd00835">
    <property type="entry name" value="RanBD_family"/>
    <property type="match status" value="1"/>
</dbReference>
<dbReference type="InterPro" id="IPR011993">
    <property type="entry name" value="PH-like_dom_sf"/>
</dbReference>
<dbReference type="GO" id="GO:0005096">
    <property type="term" value="F:GTPase activator activity"/>
    <property type="evidence" value="ECO:0007669"/>
    <property type="project" value="TreeGrafter"/>
</dbReference>
<reference evidence="4" key="1">
    <citation type="submission" date="2022-11" db="UniProtKB">
        <authorList>
            <consortium name="WormBaseParasite"/>
        </authorList>
    </citation>
    <scope>IDENTIFICATION</scope>
</reference>
<dbReference type="Pfam" id="PF00638">
    <property type="entry name" value="Ran_BP1"/>
    <property type="match status" value="1"/>
</dbReference>